<organism evidence="3 4">
    <name type="scientific">Hypothenemus hampei</name>
    <name type="common">Coffee berry borer</name>
    <dbReference type="NCBI Taxonomy" id="57062"/>
    <lineage>
        <taxon>Eukaryota</taxon>
        <taxon>Metazoa</taxon>
        <taxon>Ecdysozoa</taxon>
        <taxon>Arthropoda</taxon>
        <taxon>Hexapoda</taxon>
        <taxon>Insecta</taxon>
        <taxon>Pterygota</taxon>
        <taxon>Neoptera</taxon>
        <taxon>Endopterygota</taxon>
        <taxon>Coleoptera</taxon>
        <taxon>Polyphaga</taxon>
        <taxon>Cucujiformia</taxon>
        <taxon>Curculionidae</taxon>
        <taxon>Scolytinae</taxon>
        <taxon>Hypothenemus</taxon>
    </lineage>
</organism>
<keyword evidence="1" id="KW-0479">Metal-binding</keyword>
<comment type="caution">
    <text evidence="3">The sequence shown here is derived from an EMBL/GenBank/DDBJ whole genome shotgun (WGS) entry which is preliminary data.</text>
</comment>
<dbReference type="PANTHER" id="PTHR20208:SF10">
    <property type="entry name" value="STRUCTURE-SPECIFIC ENDONUCLEASE SUBUNIT SLX1"/>
    <property type="match status" value="1"/>
</dbReference>
<dbReference type="GO" id="GO:0008270">
    <property type="term" value="F:zinc ion binding"/>
    <property type="evidence" value="ECO:0007669"/>
    <property type="project" value="UniProtKB-KW"/>
</dbReference>
<proteinExistence type="predicted"/>
<dbReference type="AlphaFoldDB" id="A0ABD1EVA0"/>
<name>A0ABD1EVA0_HYPHA</name>
<dbReference type="Gene3D" id="3.40.1440.10">
    <property type="entry name" value="GIY-YIG endonuclease"/>
    <property type="match status" value="1"/>
</dbReference>
<dbReference type="SUPFAM" id="SSF82771">
    <property type="entry name" value="GIY-YIG endonuclease"/>
    <property type="match status" value="1"/>
</dbReference>
<keyword evidence="4" id="KW-1185">Reference proteome</keyword>
<evidence type="ECO:0000256" key="1">
    <source>
        <dbReference type="ARBA" id="ARBA00022771"/>
    </source>
</evidence>
<sequence>MNEPNIIENFHGVYLLYCLNTKYLGRTYIGYTVDPNRRIKQHNKGKEFGGAWKTSKRGPWSMVLIIHGFPNDISALRVGPWNRLPLTIQWLNEEFARDFPVQERPPMHMPICYGPVISKKLEKGNSISEHSPKSSQVEEQCYLCFTAIEPSKEITCVDPTCSITCHIICMSKHFLSPGQYVPVEGYCPKCFKHYLWGDIIRKFKGCYGNIDLSVQNILCCYEEN</sequence>
<evidence type="ECO:0000313" key="3">
    <source>
        <dbReference type="EMBL" id="KAL1502729.1"/>
    </source>
</evidence>
<dbReference type="PANTHER" id="PTHR20208">
    <property type="entry name" value="STRUCTURE-SPECIFIC ENDONUCLEASE SUBUNIT SLX1"/>
    <property type="match status" value="1"/>
</dbReference>
<dbReference type="PROSITE" id="PS50164">
    <property type="entry name" value="GIY_YIG"/>
    <property type="match status" value="1"/>
</dbReference>
<dbReference type="Proteomes" id="UP001566132">
    <property type="component" value="Unassembled WGS sequence"/>
</dbReference>
<dbReference type="InterPro" id="IPR000305">
    <property type="entry name" value="GIY-YIG_endonuc"/>
</dbReference>
<accession>A0ABD1EVA0</accession>
<evidence type="ECO:0000259" key="2">
    <source>
        <dbReference type="PROSITE" id="PS50164"/>
    </source>
</evidence>
<dbReference type="CDD" id="cd10455">
    <property type="entry name" value="GIY-YIG_SLX1"/>
    <property type="match status" value="1"/>
</dbReference>
<dbReference type="InterPro" id="IPR035901">
    <property type="entry name" value="GIY-YIG_endonuc_sf"/>
</dbReference>
<feature type="domain" description="GIY-YIG" evidence="2">
    <location>
        <begin position="9"/>
        <end position="94"/>
    </location>
</feature>
<dbReference type="EMBL" id="JBDJPC010000005">
    <property type="protein sequence ID" value="KAL1502729.1"/>
    <property type="molecule type" value="Genomic_DNA"/>
</dbReference>
<dbReference type="Pfam" id="PF01541">
    <property type="entry name" value="GIY-YIG"/>
    <property type="match status" value="1"/>
</dbReference>
<keyword evidence="1" id="KW-0862">Zinc</keyword>
<dbReference type="InterPro" id="IPR050381">
    <property type="entry name" value="SLX1_endonuclease"/>
</dbReference>
<dbReference type="InterPro" id="IPR048749">
    <property type="entry name" value="SLX1_C"/>
</dbReference>
<protein>
    <recommendedName>
        <fullName evidence="2">GIY-YIG domain-containing protein</fullName>
    </recommendedName>
</protein>
<keyword evidence="1" id="KW-0863">Zinc-finger</keyword>
<gene>
    <name evidence="3" type="ORF">ABEB36_007832</name>
</gene>
<dbReference type="InterPro" id="IPR013083">
    <property type="entry name" value="Znf_RING/FYVE/PHD"/>
</dbReference>
<reference evidence="3 4" key="1">
    <citation type="submission" date="2024-05" db="EMBL/GenBank/DDBJ databases">
        <title>Genetic variation in Jamaican populations of the coffee berry borer (Hypothenemus hampei).</title>
        <authorList>
            <person name="Errbii M."/>
            <person name="Myrie A."/>
        </authorList>
    </citation>
    <scope>NUCLEOTIDE SEQUENCE [LARGE SCALE GENOMIC DNA]</scope>
    <source>
        <strain evidence="3">JA-Hopewell-2020-01-JO</strain>
        <tissue evidence="3">Whole body</tissue>
    </source>
</reference>
<evidence type="ECO:0000313" key="4">
    <source>
        <dbReference type="Proteomes" id="UP001566132"/>
    </source>
</evidence>
<dbReference type="Pfam" id="PF21202">
    <property type="entry name" value="SLX1_C"/>
    <property type="match status" value="1"/>
</dbReference>
<dbReference type="Gene3D" id="3.30.40.10">
    <property type="entry name" value="Zinc/RING finger domain, C3HC4 (zinc finger)"/>
    <property type="match status" value="1"/>
</dbReference>